<accession>A0ABT4X3H9</accession>
<proteinExistence type="predicted"/>
<organism evidence="1 2">
    <name type="scientific">Bacillus changyiensis</name>
    <dbReference type="NCBI Taxonomy" id="3004103"/>
    <lineage>
        <taxon>Bacteria</taxon>
        <taxon>Bacillati</taxon>
        <taxon>Bacillota</taxon>
        <taxon>Bacilli</taxon>
        <taxon>Bacillales</taxon>
        <taxon>Bacillaceae</taxon>
        <taxon>Bacillus</taxon>
    </lineage>
</organism>
<protein>
    <submittedName>
        <fullName evidence="1">DUF5344 family protein</fullName>
    </submittedName>
</protein>
<dbReference type="Proteomes" id="UP001211894">
    <property type="component" value="Unassembled WGS sequence"/>
</dbReference>
<gene>
    <name evidence="1" type="ORF">PJ311_08530</name>
</gene>
<dbReference type="EMBL" id="JAQKAB010000005">
    <property type="protein sequence ID" value="MDA7026652.1"/>
    <property type="molecule type" value="Genomic_DNA"/>
</dbReference>
<sequence length="96" mass="11025">MTIKFAQDTFIKELKTVKQALEALQLAEPPGSCGKNNLSYTAKFQSREQKTHNMLDEYKKAVHKNIKDVKSNCNLLKEKDLELARKAIGRIIDEFK</sequence>
<name>A0ABT4X3H9_9BACI</name>
<keyword evidence="2" id="KW-1185">Reference proteome</keyword>
<dbReference type="InterPro" id="IPR046318">
    <property type="entry name" value="DUF5344"/>
</dbReference>
<comment type="caution">
    <text evidence="1">The sequence shown here is derived from an EMBL/GenBank/DDBJ whole genome shotgun (WGS) entry which is preliminary data.</text>
</comment>
<evidence type="ECO:0000313" key="1">
    <source>
        <dbReference type="EMBL" id="MDA7026652.1"/>
    </source>
</evidence>
<dbReference type="RefSeq" id="WP_271340505.1">
    <property type="nucleotide sequence ID" value="NZ_JAQKAB010000005.1"/>
</dbReference>
<evidence type="ECO:0000313" key="2">
    <source>
        <dbReference type="Proteomes" id="UP001211894"/>
    </source>
</evidence>
<reference evidence="1 2" key="1">
    <citation type="submission" date="2023-01" db="EMBL/GenBank/DDBJ databases">
        <title>Bacillus changyiensis sp. nov., isolated from a coastal deposit.</title>
        <authorList>
            <person name="Xiao G."/>
            <person name="Lai Q."/>
            <person name="Hu Z."/>
            <person name="Shao Z."/>
        </authorList>
    </citation>
    <scope>NUCLEOTIDE SEQUENCE [LARGE SCALE GENOMIC DNA]</scope>
    <source>
        <strain evidence="1 2">CLL-7-23</strain>
    </source>
</reference>
<dbReference type="Pfam" id="PF17279">
    <property type="entry name" value="DUF5344"/>
    <property type="match status" value="1"/>
</dbReference>